<evidence type="ECO:0000313" key="3">
    <source>
        <dbReference type="Proteomes" id="UP000606721"/>
    </source>
</evidence>
<name>A0ABR8C2U9_APHFL</name>
<comment type="caution">
    <text evidence="2">The sequence shown here is derived from an EMBL/GenBank/DDBJ whole genome shotgun (WGS) entry which is preliminary data.</text>
</comment>
<evidence type="ECO:0000256" key="1">
    <source>
        <dbReference type="SAM" id="Coils"/>
    </source>
</evidence>
<gene>
    <name evidence="2" type="ORF">H6F99_22765</name>
</gene>
<organism evidence="2 3">
    <name type="scientific">Aphanizomenon flos-aquae FACHB-1040</name>
    <dbReference type="NCBI Taxonomy" id="2692887"/>
    <lineage>
        <taxon>Bacteria</taxon>
        <taxon>Bacillati</taxon>
        <taxon>Cyanobacteriota</taxon>
        <taxon>Cyanophyceae</taxon>
        <taxon>Nostocales</taxon>
        <taxon>Aphanizomenonaceae</taxon>
        <taxon>Aphanizomenon</taxon>
    </lineage>
</organism>
<dbReference type="Proteomes" id="UP000606721">
    <property type="component" value="Unassembled WGS sequence"/>
</dbReference>
<proteinExistence type="predicted"/>
<evidence type="ECO:0008006" key="4">
    <source>
        <dbReference type="Google" id="ProtNLM"/>
    </source>
</evidence>
<reference evidence="2 3" key="1">
    <citation type="journal article" date="2020" name="ISME J.">
        <title>Comparative genomics reveals insights into cyanobacterial evolution and habitat adaptation.</title>
        <authorList>
            <person name="Chen M.Y."/>
            <person name="Teng W.K."/>
            <person name="Zhao L."/>
            <person name="Hu C.X."/>
            <person name="Zhou Y.K."/>
            <person name="Han B.P."/>
            <person name="Song L.R."/>
            <person name="Shu W.S."/>
        </authorList>
    </citation>
    <scope>NUCLEOTIDE SEQUENCE [LARGE SCALE GENOMIC DNA]</scope>
    <source>
        <strain evidence="2 3">FACHB-1040</strain>
    </source>
</reference>
<keyword evidence="3" id="KW-1185">Reference proteome</keyword>
<keyword evidence="1" id="KW-0175">Coiled coil</keyword>
<feature type="coiled-coil region" evidence="1">
    <location>
        <begin position="4"/>
        <end position="70"/>
    </location>
</feature>
<dbReference type="EMBL" id="JACJQT010000083">
    <property type="protein sequence ID" value="MBD2280991.1"/>
    <property type="molecule type" value="Genomic_DNA"/>
</dbReference>
<dbReference type="RefSeq" id="WP_168636048.1">
    <property type="nucleotide sequence ID" value="NZ_JACJQT010000083.1"/>
</dbReference>
<evidence type="ECO:0000313" key="2">
    <source>
        <dbReference type="EMBL" id="MBD2280991.1"/>
    </source>
</evidence>
<sequence>MMTLAQIQNQIKSQAAKIAEQQQELLDAQKELSLLLEKKKIMEELANEKLKEAAQLLREAQTDLECTTEEILEITKSKMISPELEDQLDLEQNGKNSLIVGTLGSLESVEIDLGKSELSLQEGKQELVNALTEKIDEFEFALSCLPVEERDCARVKLQTVIGNFVNQ</sequence>
<protein>
    <recommendedName>
        <fullName evidence="4">Prefoldin subunit alpha</fullName>
    </recommendedName>
</protein>
<accession>A0ABR8C2U9</accession>